<evidence type="ECO:0000313" key="3">
    <source>
        <dbReference type="Proteomes" id="UP000004995"/>
    </source>
</evidence>
<reference evidence="2" key="2">
    <citation type="submission" date="2018-08" db="UniProtKB">
        <authorList>
            <consortium name="EnsemblPlants"/>
        </authorList>
    </citation>
    <scope>IDENTIFICATION</scope>
    <source>
        <strain evidence="2">Yugu1</strain>
    </source>
</reference>
<dbReference type="Pfam" id="PF03017">
    <property type="entry name" value="Transposase_23"/>
    <property type="match status" value="1"/>
</dbReference>
<dbReference type="Gramene" id="KQK96664">
    <property type="protein sequence ID" value="KQK96664"/>
    <property type="gene ID" value="SETIT_011787mg"/>
</dbReference>
<dbReference type="AlphaFoldDB" id="K3YC43"/>
<reference evidence="3" key="1">
    <citation type="journal article" date="2012" name="Nat. Biotechnol.">
        <title>Reference genome sequence of the model plant Setaria.</title>
        <authorList>
            <person name="Bennetzen J.L."/>
            <person name="Schmutz J."/>
            <person name="Wang H."/>
            <person name="Percifield R."/>
            <person name="Hawkins J."/>
            <person name="Pontaroli A.C."/>
            <person name="Estep M."/>
            <person name="Feng L."/>
            <person name="Vaughn J.N."/>
            <person name="Grimwood J."/>
            <person name="Jenkins J."/>
            <person name="Barry K."/>
            <person name="Lindquist E."/>
            <person name="Hellsten U."/>
            <person name="Deshpande S."/>
            <person name="Wang X."/>
            <person name="Wu X."/>
            <person name="Mitros T."/>
            <person name="Triplett J."/>
            <person name="Yang X."/>
            <person name="Ye C.Y."/>
            <person name="Mauro-Herrera M."/>
            <person name="Wang L."/>
            <person name="Li P."/>
            <person name="Sharma M."/>
            <person name="Sharma R."/>
            <person name="Ronald P.C."/>
            <person name="Panaud O."/>
            <person name="Kellogg E.A."/>
            <person name="Brutnell T.P."/>
            <person name="Doust A.N."/>
            <person name="Tuskan G.A."/>
            <person name="Rokhsar D."/>
            <person name="Devos K.M."/>
        </authorList>
    </citation>
    <scope>NUCLEOTIDE SEQUENCE [LARGE SCALE GENOMIC DNA]</scope>
    <source>
        <strain evidence="3">cv. Yugu1</strain>
    </source>
</reference>
<dbReference type="EnsemblPlants" id="KQK96664">
    <property type="protein sequence ID" value="KQK96664"/>
    <property type="gene ID" value="SETIT_011787mg"/>
</dbReference>
<evidence type="ECO:0000259" key="1">
    <source>
        <dbReference type="Pfam" id="PF03017"/>
    </source>
</evidence>
<dbReference type="InterPro" id="IPR004264">
    <property type="entry name" value="Transposase_23"/>
</dbReference>
<dbReference type="HOGENOM" id="CLU_1173259_0_0_1"/>
<dbReference type="Proteomes" id="UP000004995">
    <property type="component" value="Unassembled WGS sequence"/>
</dbReference>
<proteinExistence type="predicted"/>
<name>K3YC43_SETIT</name>
<evidence type="ECO:0000313" key="2">
    <source>
        <dbReference type="EnsemblPlants" id="KQK96664"/>
    </source>
</evidence>
<sequence length="237" mass="26831">DKSFDELAKRKEQKNGNISAEDFDEVFGNVIAKESKPRGYYDNKYWSEVKISQGLTFVWQSANEVNHSEIKGVENKMEHMSDKVDRIHAFLERKFPGECWVNEMVASQNDVVERVYDNDIQCDSNGSNEHHSDDKLEESIANAQPPKTTVQDQKQVYLMSLRHENKPVAKGNLVTTDSTHVVGGNMLGYEYIAVAVHVVSDIGDEDLPRPYDNICTVSDAIGYVIAWPQSRVSLSPY</sequence>
<keyword evidence="3" id="KW-1185">Reference proteome</keyword>
<feature type="domain" description="Transposase Tnp1/En/Spm-like" evidence="1">
    <location>
        <begin position="156"/>
        <end position="221"/>
    </location>
</feature>
<dbReference type="InParanoid" id="K3YC43"/>
<dbReference type="EMBL" id="AGNK02004223">
    <property type="status" value="NOT_ANNOTATED_CDS"/>
    <property type="molecule type" value="Genomic_DNA"/>
</dbReference>
<protein>
    <recommendedName>
        <fullName evidence="1">Transposase Tnp1/En/Spm-like domain-containing protein</fullName>
    </recommendedName>
</protein>
<accession>K3YC43</accession>
<organism evidence="2 3">
    <name type="scientific">Setaria italica</name>
    <name type="common">Foxtail millet</name>
    <name type="synonym">Panicum italicum</name>
    <dbReference type="NCBI Taxonomy" id="4555"/>
    <lineage>
        <taxon>Eukaryota</taxon>
        <taxon>Viridiplantae</taxon>
        <taxon>Streptophyta</taxon>
        <taxon>Embryophyta</taxon>
        <taxon>Tracheophyta</taxon>
        <taxon>Spermatophyta</taxon>
        <taxon>Magnoliopsida</taxon>
        <taxon>Liliopsida</taxon>
        <taxon>Poales</taxon>
        <taxon>Poaceae</taxon>
        <taxon>PACMAD clade</taxon>
        <taxon>Panicoideae</taxon>
        <taxon>Panicodae</taxon>
        <taxon>Paniceae</taxon>
        <taxon>Cenchrinae</taxon>
        <taxon>Setaria</taxon>
    </lineage>
</organism>